<dbReference type="EMBL" id="KZ819189">
    <property type="protein sequence ID" value="PWZ02245.1"/>
    <property type="molecule type" value="Genomic_DNA"/>
</dbReference>
<keyword evidence="2" id="KW-1133">Transmembrane helix</keyword>
<dbReference type="PANTHER" id="PTHR28008">
    <property type="entry name" value="DOMAIN PROTEIN, PUTATIVE (AFU_ORTHOLOGUE AFUA_3G10980)-RELATED"/>
    <property type="match status" value="1"/>
</dbReference>
<feature type="region of interest" description="Disordered" evidence="1">
    <location>
        <begin position="203"/>
        <end position="245"/>
    </location>
</feature>
<feature type="compositionally biased region" description="Acidic residues" evidence="1">
    <location>
        <begin position="313"/>
        <end position="328"/>
    </location>
</feature>
<dbReference type="InParanoid" id="A0A317XVD6"/>
<feature type="compositionally biased region" description="Low complexity" evidence="1">
    <location>
        <begin position="290"/>
        <end position="299"/>
    </location>
</feature>
<keyword evidence="2" id="KW-0812">Transmembrane</keyword>
<name>A0A317XVD6_9BASI</name>
<feature type="region of interest" description="Disordered" evidence="1">
    <location>
        <begin position="263"/>
        <end position="350"/>
    </location>
</feature>
<evidence type="ECO:0000313" key="4">
    <source>
        <dbReference type="Proteomes" id="UP000246740"/>
    </source>
</evidence>
<proteinExistence type="predicted"/>
<evidence type="ECO:0000256" key="2">
    <source>
        <dbReference type="SAM" id="Phobius"/>
    </source>
</evidence>
<feature type="transmembrane region" description="Helical" evidence="2">
    <location>
        <begin position="96"/>
        <end position="113"/>
    </location>
</feature>
<keyword evidence="2" id="KW-0472">Membrane</keyword>
<dbReference type="Proteomes" id="UP000246740">
    <property type="component" value="Unassembled WGS sequence"/>
</dbReference>
<dbReference type="PANTHER" id="PTHR28008:SF1">
    <property type="entry name" value="DOMAIN PROTEIN, PUTATIVE (AFU_ORTHOLOGUE AFUA_3G10980)-RELATED"/>
    <property type="match status" value="1"/>
</dbReference>
<evidence type="ECO:0008006" key="5">
    <source>
        <dbReference type="Google" id="ProtNLM"/>
    </source>
</evidence>
<dbReference type="OrthoDB" id="63581at2759"/>
<feature type="compositionally biased region" description="Polar residues" evidence="1">
    <location>
        <begin position="217"/>
        <end position="230"/>
    </location>
</feature>
<dbReference type="AlphaFoldDB" id="A0A317XVD6"/>
<feature type="transmembrane region" description="Helical" evidence="2">
    <location>
        <begin position="125"/>
        <end position="144"/>
    </location>
</feature>
<accession>A0A317XVD6</accession>
<evidence type="ECO:0000313" key="3">
    <source>
        <dbReference type="EMBL" id="PWZ02245.1"/>
    </source>
</evidence>
<evidence type="ECO:0000256" key="1">
    <source>
        <dbReference type="SAM" id="MobiDB-lite"/>
    </source>
</evidence>
<protein>
    <recommendedName>
        <fullName evidence="5">VanZ-like domain-containing protein</fullName>
    </recommendedName>
</protein>
<sequence length="350" mass="38579">MPRLETSTGWRRIKSDLKAIVAPSTGSASVRFGIVKSLLLRSVRLSFIAQPANAPPVLPLRIRPAFVLLNVLDLVFLGVLGFHPKGQAWLRLNDKLLHFICFFFATALFYMIWDVDEPARTSWLWRNASLILTFATCFVVGGIGSEIVQGMLPYKVFQWGDIVANLLGSSLGLFFSYHMEKRYRARREIERLYAPLDIEDYGDLDDVDDDPDAEGQELQSTYRAGQTASSKFGAKSNSHDSSNKKKVRFGGEIWDDSVDIEAAPPATSSSSRNALKTVSSASSHRLESTAAASSSSSPAGSGGRSRPNREDLFAIDDDDDEDEDDDDEGSKANRPPPLPAEQSPWKDATN</sequence>
<feature type="transmembrane region" description="Helical" evidence="2">
    <location>
        <begin position="156"/>
        <end position="177"/>
    </location>
</feature>
<feature type="compositionally biased region" description="Polar residues" evidence="1">
    <location>
        <begin position="266"/>
        <end position="283"/>
    </location>
</feature>
<feature type="transmembrane region" description="Helical" evidence="2">
    <location>
        <begin position="65"/>
        <end position="84"/>
    </location>
</feature>
<reference evidence="3 4" key="1">
    <citation type="journal article" date="2018" name="Mol. Biol. Evol.">
        <title>Broad Genomic Sampling Reveals a Smut Pathogenic Ancestry of the Fungal Clade Ustilaginomycotina.</title>
        <authorList>
            <person name="Kijpornyongpan T."/>
            <person name="Mondo S.J."/>
            <person name="Barry K."/>
            <person name="Sandor L."/>
            <person name="Lee J."/>
            <person name="Lipzen A."/>
            <person name="Pangilinan J."/>
            <person name="LaButti K."/>
            <person name="Hainaut M."/>
            <person name="Henrissat B."/>
            <person name="Grigoriev I.V."/>
            <person name="Spatafora J.W."/>
            <person name="Aime M.C."/>
        </authorList>
    </citation>
    <scope>NUCLEOTIDE SEQUENCE [LARGE SCALE GENOMIC DNA]</scope>
    <source>
        <strain evidence="3 4">MCA 3645</strain>
    </source>
</reference>
<keyword evidence="4" id="KW-1185">Reference proteome</keyword>
<feature type="compositionally biased region" description="Acidic residues" evidence="1">
    <location>
        <begin position="203"/>
        <end position="215"/>
    </location>
</feature>
<organism evidence="3 4">
    <name type="scientific">Testicularia cyperi</name>
    <dbReference type="NCBI Taxonomy" id="1882483"/>
    <lineage>
        <taxon>Eukaryota</taxon>
        <taxon>Fungi</taxon>
        <taxon>Dikarya</taxon>
        <taxon>Basidiomycota</taxon>
        <taxon>Ustilaginomycotina</taxon>
        <taxon>Ustilaginomycetes</taxon>
        <taxon>Ustilaginales</taxon>
        <taxon>Anthracoideaceae</taxon>
        <taxon>Testicularia</taxon>
    </lineage>
</organism>
<gene>
    <name evidence="3" type="ORF">BCV70DRAFT_198519</name>
</gene>